<dbReference type="PROSITE" id="PS00041">
    <property type="entry name" value="HTH_ARAC_FAMILY_1"/>
    <property type="match status" value="1"/>
</dbReference>
<dbReference type="InterPro" id="IPR018062">
    <property type="entry name" value="HTH_AraC-typ_CS"/>
</dbReference>
<dbReference type="GO" id="GO:0000160">
    <property type="term" value="P:phosphorelay signal transduction system"/>
    <property type="evidence" value="ECO:0007669"/>
    <property type="project" value="UniProtKB-KW"/>
</dbReference>
<keyword evidence="5" id="KW-0902">Two-component regulatory system</keyword>
<protein>
    <recommendedName>
        <fullName evidence="2">Stage 0 sporulation protein A homolog</fullName>
    </recommendedName>
</protein>
<dbReference type="GO" id="GO:0003700">
    <property type="term" value="F:DNA-binding transcription factor activity"/>
    <property type="evidence" value="ECO:0007669"/>
    <property type="project" value="InterPro"/>
</dbReference>
<dbReference type="AlphaFoldDB" id="A0A2G3E255"/>
<feature type="modified residue" description="4-aspartylphosphate" evidence="10">
    <location>
        <position position="101"/>
    </location>
</feature>
<dbReference type="Proteomes" id="UP000224563">
    <property type="component" value="Unassembled WGS sequence"/>
</dbReference>
<dbReference type="GO" id="GO:0005737">
    <property type="term" value="C:cytoplasm"/>
    <property type="evidence" value="ECO:0007669"/>
    <property type="project" value="UniProtKB-SubCell"/>
</dbReference>
<gene>
    <name evidence="14" type="ORF">CSX02_08820</name>
</gene>
<dbReference type="SMART" id="SM00342">
    <property type="entry name" value="HTH_ARAC"/>
    <property type="match status" value="1"/>
</dbReference>
<dbReference type="PANTHER" id="PTHR42713:SF3">
    <property type="entry name" value="TRANSCRIPTIONAL REGULATORY PROTEIN HPTR"/>
    <property type="match status" value="1"/>
</dbReference>
<dbReference type="PROSITE" id="PS01124">
    <property type="entry name" value="HTH_ARAC_FAMILY_2"/>
    <property type="match status" value="1"/>
</dbReference>
<dbReference type="PANTHER" id="PTHR42713">
    <property type="entry name" value="HISTIDINE KINASE-RELATED"/>
    <property type="match status" value="1"/>
</dbReference>
<feature type="domain" description="HTH araC/xylS-type" evidence="12">
    <location>
        <begin position="466"/>
        <end position="565"/>
    </location>
</feature>
<dbReference type="SMART" id="SM00448">
    <property type="entry name" value="REC"/>
    <property type="match status" value="1"/>
</dbReference>
<keyword evidence="15" id="KW-1185">Reference proteome</keyword>
<evidence type="ECO:0000256" key="5">
    <source>
        <dbReference type="ARBA" id="ARBA00023012"/>
    </source>
</evidence>
<evidence type="ECO:0000256" key="10">
    <source>
        <dbReference type="PROSITE-ProRule" id="PRU00169"/>
    </source>
</evidence>
<evidence type="ECO:0000256" key="1">
    <source>
        <dbReference type="ARBA" id="ARBA00004496"/>
    </source>
</evidence>
<dbReference type="CDD" id="cd17536">
    <property type="entry name" value="REC_YesN-like"/>
    <property type="match status" value="1"/>
</dbReference>
<reference evidence="14 15" key="2">
    <citation type="submission" date="2017-10" db="EMBL/GenBank/DDBJ databases">
        <authorList>
            <person name="Banno H."/>
            <person name="Chua N.-H."/>
        </authorList>
    </citation>
    <scope>NUCLEOTIDE SEQUENCE [LARGE SCALE GENOMIC DNA]</scope>
    <source>
        <strain evidence="14 15">JK623</strain>
    </source>
</reference>
<evidence type="ECO:0000259" key="12">
    <source>
        <dbReference type="PROSITE" id="PS01124"/>
    </source>
</evidence>
<dbReference type="Gene3D" id="1.10.10.60">
    <property type="entry name" value="Homeodomain-like"/>
    <property type="match status" value="2"/>
</dbReference>
<keyword evidence="6" id="KW-0805">Transcription regulation</keyword>
<dbReference type="InterPro" id="IPR018060">
    <property type="entry name" value="HTH_AraC"/>
</dbReference>
<dbReference type="SUPFAM" id="SSF46689">
    <property type="entry name" value="Homeodomain-like"/>
    <property type="match status" value="2"/>
</dbReference>
<evidence type="ECO:0000256" key="11">
    <source>
        <dbReference type="SAM" id="Phobius"/>
    </source>
</evidence>
<dbReference type="Pfam" id="PF00072">
    <property type="entry name" value="Response_reg"/>
    <property type="match status" value="1"/>
</dbReference>
<keyword evidence="8" id="KW-0804">Transcription</keyword>
<evidence type="ECO:0000256" key="6">
    <source>
        <dbReference type="ARBA" id="ARBA00023015"/>
    </source>
</evidence>
<dbReference type="GO" id="GO:0043565">
    <property type="term" value="F:sequence-specific DNA binding"/>
    <property type="evidence" value="ECO:0007669"/>
    <property type="project" value="InterPro"/>
</dbReference>
<evidence type="ECO:0000313" key="14">
    <source>
        <dbReference type="EMBL" id="PHU37301.1"/>
    </source>
</evidence>
<sequence>MNSFMTILQLKIRKRQKNKIIFKKVLALPTPFFDAIITIQGVIKEKEMKILIVDDESLTREGLIASVDWAALGIDEIYQADDGLSGLETARENKPDIILCDVRMPRMNGIEMLEQIEGFDPDVTAIFMSGYSDKEYLKAAIQLKAINYIEKPIELGEMQQTLQRAVEQCARQRLLGNKGVTLESEQGAQLAYRFTMPFAAHRDAIEGLLRNFSAVSAKNKFKYITTYIVKLQAIPEDPQILRQIKEALQGYLIPMHLNVIYTEKRVYHIIFHIYGELETTAGTREMIASQIAKLFHGCGAFYISIGDTVSGYQEAYHSYESAVIYLQDSFFFEPCKVLSASVIDGCRDVDQTLLQQKITEAKTMVRESGEEATMQVLDEIAQLLRGRRGMLQNQIKGLYYELFLCLYDARLNRQMVPDMAIENRENIMDIMDQCFSFYQLHQMLVEKTHRYYADIKENSSENPTVAIIREFIAGNYADAALSVKDISDYANLSVSYVCTLFKNETGTTINQYITDFRMRKAKQLLADPRNRVGEVSACVGYNDGNYFAKSFRKFTGLSPSEFREQVVRA</sequence>
<feature type="transmembrane region" description="Helical" evidence="11">
    <location>
        <begin position="21"/>
        <end position="43"/>
    </location>
</feature>
<dbReference type="InterPro" id="IPR009057">
    <property type="entry name" value="Homeodomain-like_sf"/>
</dbReference>
<evidence type="ECO:0000313" key="15">
    <source>
        <dbReference type="Proteomes" id="UP000224563"/>
    </source>
</evidence>
<dbReference type="PRINTS" id="PR00032">
    <property type="entry name" value="HTHARAC"/>
</dbReference>
<keyword evidence="11" id="KW-0812">Transmembrane</keyword>
<keyword evidence="7 14" id="KW-0238">DNA-binding</keyword>
<evidence type="ECO:0000256" key="3">
    <source>
        <dbReference type="ARBA" id="ARBA00022490"/>
    </source>
</evidence>
<evidence type="ECO:0000259" key="13">
    <source>
        <dbReference type="PROSITE" id="PS50110"/>
    </source>
</evidence>
<dbReference type="EMBL" id="PDYG01000070">
    <property type="protein sequence ID" value="PHU37301.1"/>
    <property type="molecule type" value="Genomic_DNA"/>
</dbReference>
<dbReference type="InterPro" id="IPR051552">
    <property type="entry name" value="HptR"/>
</dbReference>
<evidence type="ECO:0000256" key="9">
    <source>
        <dbReference type="ARBA" id="ARBA00024867"/>
    </source>
</evidence>
<keyword evidence="11" id="KW-1133">Transmembrane helix</keyword>
<dbReference type="InterPro" id="IPR001789">
    <property type="entry name" value="Sig_transdc_resp-reg_receiver"/>
</dbReference>
<evidence type="ECO:0000256" key="2">
    <source>
        <dbReference type="ARBA" id="ARBA00018672"/>
    </source>
</evidence>
<name>A0A2G3E255_9FIRM</name>
<accession>A0A2G3E255</accession>
<dbReference type="InterPro" id="IPR020449">
    <property type="entry name" value="Tscrpt_reg_AraC-type_HTH"/>
</dbReference>
<organism evidence="14 15">
    <name type="scientific">Agathobacter ruminis</name>
    <dbReference type="NCBI Taxonomy" id="1712665"/>
    <lineage>
        <taxon>Bacteria</taxon>
        <taxon>Bacillati</taxon>
        <taxon>Bacillota</taxon>
        <taxon>Clostridia</taxon>
        <taxon>Lachnospirales</taxon>
        <taxon>Lachnospiraceae</taxon>
        <taxon>Agathobacter</taxon>
    </lineage>
</organism>
<comment type="function">
    <text evidence="9">May play the central regulatory role in sporulation. It may be an element of the effector pathway responsible for the activation of sporulation genes in response to nutritional stress. Spo0A may act in concert with spo0H (a sigma factor) to control the expression of some genes that are critical to the sporulation process.</text>
</comment>
<feature type="domain" description="Response regulatory" evidence="13">
    <location>
        <begin position="49"/>
        <end position="166"/>
    </location>
</feature>
<keyword evidence="4 10" id="KW-0597">Phosphoprotein</keyword>
<dbReference type="Pfam" id="PF12833">
    <property type="entry name" value="HTH_18"/>
    <property type="match status" value="1"/>
</dbReference>
<evidence type="ECO:0000256" key="7">
    <source>
        <dbReference type="ARBA" id="ARBA00023125"/>
    </source>
</evidence>
<keyword evidence="11" id="KW-0472">Membrane</keyword>
<evidence type="ECO:0000256" key="4">
    <source>
        <dbReference type="ARBA" id="ARBA00022553"/>
    </source>
</evidence>
<dbReference type="Gene3D" id="3.40.50.2300">
    <property type="match status" value="1"/>
</dbReference>
<dbReference type="PROSITE" id="PS50110">
    <property type="entry name" value="RESPONSE_REGULATORY"/>
    <property type="match status" value="1"/>
</dbReference>
<proteinExistence type="predicted"/>
<comment type="subcellular location">
    <subcellularLocation>
        <location evidence="1">Cytoplasm</location>
    </subcellularLocation>
</comment>
<reference evidence="14 15" key="1">
    <citation type="submission" date="2017-10" db="EMBL/GenBank/DDBJ databases">
        <title>Resolving the taxonomy of Roseburia spp., Eubacterium rectale and Agathobacter spp. through phylogenomic analysis.</title>
        <authorList>
            <person name="Sheridan P.O."/>
            <person name="Walker A.W."/>
            <person name="Duncan S.H."/>
            <person name="Scott K.P."/>
            <person name="Toole P.W.O."/>
            <person name="Luis P."/>
            <person name="Flint H.J."/>
        </authorList>
    </citation>
    <scope>NUCLEOTIDE SEQUENCE [LARGE SCALE GENOMIC DNA]</scope>
    <source>
        <strain evidence="14 15">JK623</strain>
    </source>
</reference>
<evidence type="ECO:0000256" key="8">
    <source>
        <dbReference type="ARBA" id="ARBA00023163"/>
    </source>
</evidence>
<dbReference type="InterPro" id="IPR011006">
    <property type="entry name" value="CheY-like_superfamily"/>
</dbReference>
<keyword evidence="3" id="KW-0963">Cytoplasm</keyword>
<comment type="caution">
    <text evidence="14">The sequence shown here is derived from an EMBL/GenBank/DDBJ whole genome shotgun (WGS) entry which is preliminary data.</text>
</comment>
<dbReference type="SUPFAM" id="SSF52172">
    <property type="entry name" value="CheY-like"/>
    <property type="match status" value="1"/>
</dbReference>